<dbReference type="STRING" id="1054147.F4QA24"/>
<dbReference type="GeneID" id="14867776"/>
<organism evidence="7 8">
    <name type="scientific">Cavenderia fasciculata</name>
    <name type="common">Slime mold</name>
    <name type="synonym">Dictyostelium fasciculatum</name>
    <dbReference type="NCBI Taxonomy" id="261658"/>
    <lineage>
        <taxon>Eukaryota</taxon>
        <taxon>Amoebozoa</taxon>
        <taxon>Evosea</taxon>
        <taxon>Eumycetozoa</taxon>
        <taxon>Dictyostelia</taxon>
        <taxon>Acytosteliales</taxon>
        <taxon>Cavenderiaceae</taxon>
        <taxon>Cavenderia</taxon>
    </lineage>
</organism>
<dbReference type="EMBL" id="GL883026">
    <property type="protein sequence ID" value="EGG15543.1"/>
    <property type="molecule type" value="Genomic_DNA"/>
</dbReference>
<evidence type="ECO:0000256" key="5">
    <source>
        <dbReference type="SAM" id="MobiDB-lite"/>
    </source>
</evidence>
<dbReference type="RefSeq" id="XP_004354285.1">
    <property type="nucleotide sequence ID" value="XM_004354233.1"/>
</dbReference>
<dbReference type="Gene3D" id="1.20.1250.20">
    <property type="entry name" value="MFS general substrate transporter like domains"/>
    <property type="match status" value="1"/>
</dbReference>
<comment type="subcellular location">
    <subcellularLocation>
        <location evidence="1">Membrane</location>
        <topology evidence="1">Multi-pass membrane protein</topology>
    </subcellularLocation>
</comment>
<reference evidence="8" key="1">
    <citation type="journal article" date="2011" name="Genome Res.">
        <title>Phylogeny-wide analysis of social amoeba genomes highlights ancient origins for complex intercellular communication.</title>
        <authorList>
            <person name="Heidel A.J."/>
            <person name="Lawal H.M."/>
            <person name="Felder M."/>
            <person name="Schilde C."/>
            <person name="Helps N.R."/>
            <person name="Tunggal B."/>
            <person name="Rivero F."/>
            <person name="John U."/>
            <person name="Schleicher M."/>
            <person name="Eichinger L."/>
            <person name="Platzer M."/>
            <person name="Noegel A.A."/>
            <person name="Schaap P."/>
            <person name="Gloeckner G."/>
        </authorList>
    </citation>
    <scope>NUCLEOTIDE SEQUENCE [LARGE SCALE GENOMIC DNA]</scope>
    <source>
        <strain evidence="8">SH3</strain>
    </source>
</reference>
<feature type="transmembrane region" description="Helical" evidence="6">
    <location>
        <begin position="359"/>
        <end position="378"/>
    </location>
</feature>
<dbReference type="InterPro" id="IPR036259">
    <property type="entry name" value="MFS_trans_sf"/>
</dbReference>
<evidence type="ECO:0000313" key="8">
    <source>
        <dbReference type="Proteomes" id="UP000007797"/>
    </source>
</evidence>
<dbReference type="AlphaFoldDB" id="F4QA24"/>
<evidence type="ECO:0000256" key="6">
    <source>
        <dbReference type="SAM" id="Phobius"/>
    </source>
</evidence>
<dbReference type="Proteomes" id="UP000007797">
    <property type="component" value="Unassembled WGS sequence"/>
</dbReference>
<feature type="transmembrane region" description="Helical" evidence="6">
    <location>
        <begin position="309"/>
        <end position="329"/>
    </location>
</feature>
<feature type="transmembrane region" description="Helical" evidence="6">
    <location>
        <begin position="145"/>
        <end position="165"/>
    </location>
</feature>
<keyword evidence="8" id="KW-1185">Reference proteome</keyword>
<feature type="transmembrane region" description="Helical" evidence="6">
    <location>
        <begin position="390"/>
        <end position="411"/>
    </location>
</feature>
<feature type="transmembrane region" description="Helical" evidence="6">
    <location>
        <begin position="271"/>
        <end position="289"/>
    </location>
</feature>
<proteinExistence type="predicted"/>
<feature type="transmembrane region" description="Helical" evidence="6">
    <location>
        <begin position="431"/>
        <end position="455"/>
    </location>
</feature>
<evidence type="ECO:0000256" key="3">
    <source>
        <dbReference type="ARBA" id="ARBA00022989"/>
    </source>
</evidence>
<evidence type="ECO:0000256" key="2">
    <source>
        <dbReference type="ARBA" id="ARBA00022692"/>
    </source>
</evidence>
<dbReference type="SUPFAM" id="SSF103473">
    <property type="entry name" value="MFS general substrate transporter"/>
    <property type="match status" value="1"/>
</dbReference>
<feature type="transmembrane region" description="Helical" evidence="6">
    <location>
        <begin position="177"/>
        <end position="200"/>
    </location>
</feature>
<dbReference type="Pfam" id="PF07690">
    <property type="entry name" value="MFS_1"/>
    <property type="match status" value="1"/>
</dbReference>
<gene>
    <name evidence="7" type="ORF">DFA_10385</name>
</gene>
<evidence type="ECO:0000256" key="1">
    <source>
        <dbReference type="ARBA" id="ARBA00004141"/>
    </source>
</evidence>
<dbReference type="GO" id="GO:0022857">
    <property type="term" value="F:transmembrane transporter activity"/>
    <property type="evidence" value="ECO:0007669"/>
    <property type="project" value="InterPro"/>
</dbReference>
<dbReference type="OMA" id="YYVLHTI"/>
<keyword evidence="2 6" id="KW-0812">Transmembrane</keyword>
<feature type="region of interest" description="Disordered" evidence="5">
    <location>
        <begin position="480"/>
        <end position="512"/>
    </location>
</feature>
<evidence type="ECO:0008006" key="9">
    <source>
        <dbReference type="Google" id="ProtNLM"/>
    </source>
</evidence>
<feature type="compositionally biased region" description="Low complexity" evidence="5">
    <location>
        <begin position="485"/>
        <end position="498"/>
    </location>
</feature>
<keyword evidence="3 6" id="KW-1133">Transmembrane helix</keyword>
<protein>
    <recommendedName>
        <fullName evidence="9">Major facilitator superfamily (MFS) profile domain-containing protein</fullName>
    </recommendedName>
</protein>
<evidence type="ECO:0000313" key="7">
    <source>
        <dbReference type="EMBL" id="EGG15543.1"/>
    </source>
</evidence>
<name>F4QA24_CACFS</name>
<evidence type="ECO:0000256" key="4">
    <source>
        <dbReference type="ARBA" id="ARBA00023136"/>
    </source>
</evidence>
<feature type="transmembrane region" description="Helical" evidence="6">
    <location>
        <begin position="116"/>
        <end position="139"/>
    </location>
</feature>
<dbReference type="PANTHER" id="PTHR23507">
    <property type="entry name" value="ZGC:174356"/>
    <property type="match status" value="1"/>
</dbReference>
<accession>F4QA24</accession>
<keyword evidence="4 6" id="KW-0472">Membrane</keyword>
<feature type="transmembrane region" description="Helical" evidence="6">
    <location>
        <begin position="336"/>
        <end position="353"/>
    </location>
</feature>
<sequence length="512" mass="56993">MDNYQNKSSYDKFETKEADLLLPIKDEAIVKESLLREKIGMLLCLVLFLLQAYAQTSFTAWLMEEYALHNYPNSSQSQRDSTASHYQSISDALPFASSFIACPLIGMVADRKGRKILCMFVLFTALCDSIITIVGVKFWLLWPIYMSNFFGGISLAIAPLVFAYFADITTKEERPSIYALIGMSQGISACLGPLIGMGLMAWLPIYTQYFSCACLVLAMAVLIPLKESYHFREGIRISRDDEPVAPEDAAANGSRNPFVAVASLFKVGKFVGLYSLVAFIYCFSYIDSLTTQYNFTNVKFNWGPTPNNILSSAVGVGVFVWSIILNWILKSKSERSVTMFAFLGVSACHLLYAFSQNQWMYAVFLCVGSFTTLIFNNIQSTISKAVPNDMQATVLAGVSSLGSLSTFAGALTMENLLAYFISGKAPIYFPGMNYILDSGVMFLAFLLSLALLFIYPRGCKEELGEPLKDDNKVIDEEQEDLIKDNNNNNGEISNYNSINDDDDHNPTDIYRS</sequence>
<dbReference type="GO" id="GO:0016020">
    <property type="term" value="C:membrane"/>
    <property type="evidence" value="ECO:0007669"/>
    <property type="project" value="UniProtKB-SubCell"/>
</dbReference>
<dbReference type="OrthoDB" id="19753at2759"/>
<feature type="transmembrane region" description="Helical" evidence="6">
    <location>
        <begin position="206"/>
        <end position="225"/>
    </location>
</feature>
<feature type="transmembrane region" description="Helical" evidence="6">
    <location>
        <begin position="39"/>
        <end position="63"/>
    </location>
</feature>
<dbReference type="InterPro" id="IPR011701">
    <property type="entry name" value="MFS"/>
</dbReference>
<dbReference type="KEGG" id="dfa:DFA_10385"/>
<feature type="transmembrane region" description="Helical" evidence="6">
    <location>
        <begin position="92"/>
        <end position="109"/>
    </location>
</feature>
<dbReference type="PANTHER" id="PTHR23507:SF1">
    <property type="entry name" value="FI18259P1-RELATED"/>
    <property type="match status" value="1"/>
</dbReference>